<name>A0A081N772_9GAMM</name>
<accession>A0A081N772</accession>
<organism evidence="2 3">
    <name type="scientific">Endozoicomonas montiporae</name>
    <dbReference type="NCBI Taxonomy" id="1027273"/>
    <lineage>
        <taxon>Bacteria</taxon>
        <taxon>Pseudomonadati</taxon>
        <taxon>Pseudomonadota</taxon>
        <taxon>Gammaproteobacteria</taxon>
        <taxon>Oceanospirillales</taxon>
        <taxon>Endozoicomonadaceae</taxon>
        <taxon>Endozoicomonas</taxon>
    </lineage>
</organism>
<sequence>MNQIPSAGASGLQQATATSVRQVEEVPVERYFFSRWMIKIVDAISSLFGFRSPFAHPEPLSDQRQLSERVPTALNQAEQIKIAASGNSASDKSIAKQKIAKQKIAKQKIAKQKTARHEHNPLKHEEIRLPEQKVSRSSVSRPSKKAARPKPLATESRNEQLRRKKQARKQRRLEEKRRQFSEQQNEPVNAVRPGPKSHKMQRLERKAAERAEQRAARDEVQGMMGIDYFTEAELEQQKQLKQRREAALAQHQEYLEFNRLGKLYDVFESDSIGETEPDVEVKTMDTRSLRIPLVDLPAYAAGSNDYQHRVAELYQRLSTEKDDKGLPLLESQEAFQIGFAPVLADPDVDLDEVVDAYVNFKRLQSIESLVEGARFPDAAFGLLFDRGELEADPLEFEDVIEGPADMEPGFLSVADNNQYYRIKQYKDIVSGLFEDIENDLTARERLLADLEPEVVISKADKLPDSGIGTGEQTPEGEELDATYAKSSETVSKAADKLQSMIQQNRQMGSVRRMMSGNAFRGRGH</sequence>
<feature type="compositionally biased region" description="Basic residues" evidence="1">
    <location>
        <begin position="98"/>
        <end position="114"/>
    </location>
</feature>
<dbReference type="RefSeq" id="WP_034874127.1">
    <property type="nucleotide sequence ID" value="NZ_JOKG01000002.1"/>
</dbReference>
<feature type="region of interest" description="Disordered" evidence="1">
    <location>
        <begin position="85"/>
        <end position="219"/>
    </location>
</feature>
<dbReference type="Proteomes" id="UP000028006">
    <property type="component" value="Unassembled WGS sequence"/>
</dbReference>
<dbReference type="EMBL" id="JOKG01000002">
    <property type="protein sequence ID" value="KEQ14295.1"/>
    <property type="molecule type" value="Genomic_DNA"/>
</dbReference>
<dbReference type="AlphaFoldDB" id="A0A081N772"/>
<gene>
    <name evidence="2" type="ORF">GZ77_07760</name>
</gene>
<evidence type="ECO:0000256" key="1">
    <source>
        <dbReference type="SAM" id="MobiDB-lite"/>
    </source>
</evidence>
<proteinExistence type="predicted"/>
<reference evidence="2 3" key="1">
    <citation type="submission" date="2014-06" db="EMBL/GenBank/DDBJ databases">
        <title>Whole Genome Sequences of Three Symbiotic Endozoicomonas Bacteria.</title>
        <authorList>
            <person name="Neave M.J."/>
            <person name="Apprill A."/>
            <person name="Voolstra C.R."/>
        </authorList>
    </citation>
    <scope>NUCLEOTIDE SEQUENCE [LARGE SCALE GENOMIC DNA]</scope>
    <source>
        <strain evidence="2 3">LMG 24815</strain>
    </source>
</reference>
<evidence type="ECO:0000313" key="3">
    <source>
        <dbReference type="Proteomes" id="UP000028006"/>
    </source>
</evidence>
<evidence type="ECO:0000313" key="2">
    <source>
        <dbReference type="EMBL" id="KEQ14295.1"/>
    </source>
</evidence>
<protein>
    <submittedName>
        <fullName evidence="2">Uncharacterized protein</fullName>
    </submittedName>
</protein>
<feature type="compositionally biased region" description="Basic and acidic residues" evidence="1">
    <location>
        <begin position="115"/>
        <end position="134"/>
    </location>
</feature>
<feature type="compositionally biased region" description="Basic residues" evidence="1">
    <location>
        <begin position="162"/>
        <end position="171"/>
    </location>
</feature>
<comment type="caution">
    <text evidence="2">The sequence shown here is derived from an EMBL/GenBank/DDBJ whole genome shotgun (WGS) entry which is preliminary data.</text>
</comment>
<feature type="compositionally biased region" description="Basic and acidic residues" evidence="1">
    <location>
        <begin position="201"/>
        <end position="219"/>
    </location>
</feature>
<keyword evidence="3" id="KW-1185">Reference proteome</keyword>
<feature type="region of interest" description="Disordered" evidence="1">
    <location>
        <begin position="501"/>
        <end position="524"/>
    </location>
</feature>